<accession>A0ABU2ABW1</accession>
<protein>
    <recommendedName>
        <fullName evidence="2">eCIS core domain-containing protein</fullName>
    </recommendedName>
</protein>
<feature type="region of interest" description="Disordered" evidence="1">
    <location>
        <begin position="209"/>
        <end position="241"/>
    </location>
</feature>
<feature type="domain" description="eCIS core" evidence="2">
    <location>
        <begin position="84"/>
        <end position="149"/>
    </location>
</feature>
<dbReference type="Proteomes" id="UP001180825">
    <property type="component" value="Unassembled WGS sequence"/>
</dbReference>
<dbReference type="InterPro" id="IPR025295">
    <property type="entry name" value="eCIS_core_dom"/>
</dbReference>
<evidence type="ECO:0000313" key="4">
    <source>
        <dbReference type="Proteomes" id="UP001180825"/>
    </source>
</evidence>
<dbReference type="EMBL" id="JAVDXV010000007">
    <property type="protein sequence ID" value="MDR7334600.1"/>
    <property type="molecule type" value="Genomic_DNA"/>
</dbReference>
<gene>
    <name evidence="3" type="ORF">J2X21_003756</name>
</gene>
<dbReference type="RefSeq" id="WP_310331139.1">
    <property type="nucleotide sequence ID" value="NZ_JAVDXV010000007.1"/>
</dbReference>
<proteinExistence type="predicted"/>
<keyword evidence="4" id="KW-1185">Reference proteome</keyword>
<feature type="compositionally biased region" description="Basic and acidic residues" evidence="1">
    <location>
        <begin position="1"/>
        <end position="10"/>
    </location>
</feature>
<reference evidence="3 4" key="1">
    <citation type="submission" date="2023-07" db="EMBL/GenBank/DDBJ databases">
        <title>Sorghum-associated microbial communities from plants grown in Nebraska, USA.</title>
        <authorList>
            <person name="Schachtman D."/>
        </authorList>
    </citation>
    <scope>NUCLEOTIDE SEQUENCE [LARGE SCALE GENOMIC DNA]</scope>
    <source>
        <strain evidence="3 4">BE316</strain>
    </source>
</reference>
<feature type="region of interest" description="Disordered" evidence="1">
    <location>
        <begin position="1"/>
        <end position="92"/>
    </location>
</feature>
<evidence type="ECO:0000313" key="3">
    <source>
        <dbReference type="EMBL" id="MDR7334600.1"/>
    </source>
</evidence>
<organism evidence="3 4">
    <name type="scientific">Roseateles asaccharophilus</name>
    <dbReference type="NCBI Taxonomy" id="582607"/>
    <lineage>
        <taxon>Bacteria</taxon>
        <taxon>Pseudomonadati</taxon>
        <taxon>Pseudomonadota</taxon>
        <taxon>Betaproteobacteria</taxon>
        <taxon>Burkholderiales</taxon>
        <taxon>Sphaerotilaceae</taxon>
        <taxon>Roseateles</taxon>
    </lineage>
</organism>
<evidence type="ECO:0000256" key="1">
    <source>
        <dbReference type="SAM" id="MobiDB-lite"/>
    </source>
</evidence>
<sequence>MQHTVQEHQHATRQPAAQREAGPSGGNLSAKLALSPRQVAQRRQLDDVRAGSVQRAEGMEEDDEAGAAQLRAEPAQRQENRTGLPDGLKAGIESLSGMDMSEVRVHRNSSQPAQLNALAYAQGNDIHLGPGQEQHLPHEAWHVVQQWQGRVQATMQMAGVGVNDDLALEEEADVMGEQAEGASLQLRKAVSPQELTSESQAAARRTLIDGIPRESRQPTAQLKHLPRDSVGSLEKMPVKGEKDITAKDLQKRLITELKKVGEVDRPLPLL</sequence>
<dbReference type="Pfam" id="PF13699">
    <property type="entry name" value="eCIS_core"/>
    <property type="match status" value="1"/>
</dbReference>
<evidence type="ECO:0000259" key="2">
    <source>
        <dbReference type="Pfam" id="PF13699"/>
    </source>
</evidence>
<name>A0ABU2ABW1_9BURK</name>
<comment type="caution">
    <text evidence="3">The sequence shown here is derived from an EMBL/GenBank/DDBJ whole genome shotgun (WGS) entry which is preliminary data.</text>
</comment>